<gene>
    <name evidence="1" type="ORF">ALC57_16259</name>
</gene>
<dbReference type="Proteomes" id="UP000078492">
    <property type="component" value="Unassembled WGS sequence"/>
</dbReference>
<dbReference type="PANTHER" id="PTHR12890:SF0">
    <property type="entry name" value="PROTEIN-L-HISTIDINE N-PROS-METHYLTRANSFERASE"/>
    <property type="match status" value="1"/>
</dbReference>
<accession>A0A195DFK1</accession>
<evidence type="ECO:0000313" key="1">
    <source>
        <dbReference type="EMBL" id="KYN11670.1"/>
    </source>
</evidence>
<dbReference type="InterPro" id="IPR029063">
    <property type="entry name" value="SAM-dependent_MTases_sf"/>
</dbReference>
<dbReference type="EMBL" id="KQ980903">
    <property type="protein sequence ID" value="KYN11670.1"/>
    <property type="molecule type" value="Genomic_DNA"/>
</dbReference>
<keyword evidence="2" id="KW-1185">Reference proteome</keyword>
<sequence length="533" mass="59780">MPRGRVIGSHSRKLTVKSDICRVAQGPVDQPTGQRNCFSDCVAFRGSPRVLEDEDTDGAVGEKRIVNIAIRGFDNEAKNVLRPSVVRPRRRNWYRVDKSKIREDLLDLWVPLGTGPNADQPDKAAEIFLVRSAERSDSLPLQAWHSLARSALSWFISRTSINGGEMSSIKALGRFVLGNREEIYYERKTGNHVVWREHGRAWSSQAREAEDARRIISVANKYTEKTIFLNSSYLSRNETNERARMAHSSATRQHPTIGPRRRSGVGPIGQVVHLLYVYCAAQGWLRGAAVVGLRGETNGQVYKGQGWGMREELLGRGSMHVFSSEQFQKLMDASGFTGPWHSLVDLGAGDGATTAHVAHLFEKVYATDISPPMRWALAKRKFTVLDVERWHQEAGPYNVILCLNLLDRCDRPNTLLRLLRTSLAPGGRLIVALVLPFSPYVEVGERNNHKPSEYLPVRGSGLEIQIVSLIDRVFAPVGLRCLVWSKLPYLCEGDLGQSYYFLDDVIFVLEAQPVNTRSCEFAINDGVSLKRNF</sequence>
<organism evidence="1 2">
    <name type="scientific">Trachymyrmex cornetzi</name>
    <dbReference type="NCBI Taxonomy" id="471704"/>
    <lineage>
        <taxon>Eukaryota</taxon>
        <taxon>Metazoa</taxon>
        <taxon>Ecdysozoa</taxon>
        <taxon>Arthropoda</taxon>
        <taxon>Hexapoda</taxon>
        <taxon>Insecta</taxon>
        <taxon>Pterygota</taxon>
        <taxon>Neoptera</taxon>
        <taxon>Endopterygota</taxon>
        <taxon>Hymenoptera</taxon>
        <taxon>Apocrita</taxon>
        <taxon>Aculeata</taxon>
        <taxon>Formicoidea</taxon>
        <taxon>Formicidae</taxon>
        <taxon>Myrmicinae</taxon>
        <taxon>Trachymyrmex</taxon>
    </lineage>
</organism>
<keyword evidence="1" id="KW-0489">Methyltransferase</keyword>
<protein>
    <submittedName>
        <fullName evidence="1">Methyltransferase-like protein 9</fullName>
    </submittedName>
</protein>
<dbReference type="SUPFAM" id="SSF53335">
    <property type="entry name" value="S-adenosyl-L-methionine-dependent methyltransferases"/>
    <property type="match status" value="1"/>
</dbReference>
<dbReference type="GO" id="GO:0106370">
    <property type="term" value="F:protein-L-histidine N-pros-methyltransferase activity"/>
    <property type="evidence" value="ECO:0007669"/>
    <property type="project" value="InterPro"/>
</dbReference>
<reference evidence="1 2" key="1">
    <citation type="submission" date="2015-09" db="EMBL/GenBank/DDBJ databases">
        <title>Trachymyrmex cornetzi WGS genome.</title>
        <authorList>
            <person name="Nygaard S."/>
            <person name="Hu H."/>
            <person name="Boomsma J."/>
            <person name="Zhang G."/>
        </authorList>
    </citation>
    <scope>NUCLEOTIDE SEQUENCE [LARGE SCALE GENOMIC DNA]</scope>
    <source>
        <strain evidence="1">Tcor2-1</strain>
        <tissue evidence="1">Whole body</tissue>
    </source>
</reference>
<dbReference type="GO" id="GO:0032259">
    <property type="term" value="P:methylation"/>
    <property type="evidence" value="ECO:0007669"/>
    <property type="project" value="UniProtKB-KW"/>
</dbReference>
<name>A0A195DFK1_9HYME</name>
<keyword evidence="1" id="KW-0808">Transferase</keyword>
<dbReference type="Pfam" id="PF05219">
    <property type="entry name" value="DREV"/>
    <property type="match status" value="2"/>
</dbReference>
<evidence type="ECO:0000313" key="2">
    <source>
        <dbReference type="Proteomes" id="UP000078492"/>
    </source>
</evidence>
<dbReference type="PANTHER" id="PTHR12890">
    <property type="entry name" value="DREV PROTEIN"/>
    <property type="match status" value="1"/>
</dbReference>
<proteinExistence type="predicted"/>
<dbReference type="Gene3D" id="3.40.50.150">
    <property type="entry name" value="Vaccinia Virus protein VP39"/>
    <property type="match status" value="1"/>
</dbReference>
<dbReference type="AlphaFoldDB" id="A0A195DFK1"/>
<dbReference type="CDD" id="cd02440">
    <property type="entry name" value="AdoMet_MTases"/>
    <property type="match status" value="1"/>
</dbReference>
<dbReference type="InterPro" id="IPR007884">
    <property type="entry name" value="METL9"/>
</dbReference>